<reference evidence="2" key="1">
    <citation type="submission" date="2016-10" db="EMBL/GenBank/DDBJ databases">
        <authorList>
            <person name="Varghese N."/>
            <person name="Submissions S."/>
        </authorList>
    </citation>
    <scope>NUCLEOTIDE SEQUENCE [LARGE SCALE GENOMIC DNA]</scope>
    <source>
        <strain evidence="2">LMG 25967</strain>
    </source>
</reference>
<proteinExistence type="predicted"/>
<gene>
    <name evidence="1" type="ORF">SAMN05216201_113121</name>
</gene>
<keyword evidence="2" id="KW-1185">Reference proteome</keyword>
<dbReference type="AlphaFoldDB" id="A0A1H7AQ30"/>
<dbReference type="EMBL" id="FNZE01000013">
    <property type="protein sequence ID" value="SEJ66724.1"/>
    <property type="molecule type" value="Genomic_DNA"/>
</dbReference>
<dbReference type="Proteomes" id="UP000242930">
    <property type="component" value="Unassembled WGS sequence"/>
</dbReference>
<name>A0A1H7AQ30_9PSED</name>
<dbReference type="STRING" id="915471.SAMN05216201_113121"/>
<accession>A0A1H7AQ30</accession>
<evidence type="ECO:0000313" key="2">
    <source>
        <dbReference type="Proteomes" id="UP000242930"/>
    </source>
</evidence>
<sequence>MKNLLATIGLFVVLTKGYAFYREYSEMKRERDAQRHAAD</sequence>
<evidence type="ECO:0000313" key="1">
    <source>
        <dbReference type="EMBL" id="SEJ66724.1"/>
    </source>
</evidence>
<organism evidence="1 2">
    <name type="scientific">Pseudomonas linyingensis</name>
    <dbReference type="NCBI Taxonomy" id="915471"/>
    <lineage>
        <taxon>Bacteria</taxon>
        <taxon>Pseudomonadati</taxon>
        <taxon>Pseudomonadota</taxon>
        <taxon>Gammaproteobacteria</taxon>
        <taxon>Pseudomonadales</taxon>
        <taxon>Pseudomonadaceae</taxon>
        <taxon>Pseudomonas</taxon>
    </lineage>
</organism>
<protein>
    <submittedName>
        <fullName evidence="1">Uncharacterized protein</fullName>
    </submittedName>
</protein>